<keyword evidence="2" id="KW-1185">Reference proteome</keyword>
<accession>A0ABM8BHY8</accession>
<sequence>MFPGRSLSDKIFLSLLVLLQIKYVKKQAIFLRIRIAFFTEGRTIVFVYFEE</sequence>
<proteinExistence type="predicted"/>
<dbReference type="EMBL" id="AP026803">
    <property type="protein sequence ID" value="BDR60911.1"/>
    <property type="molecule type" value="Genomic_DNA"/>
</dbReference>
<gene>
    <name evidence="1" type="ORF">KIM322_11720</name>
</gene>
<organism evidence="1 2">
    <name type="scientific">Lactobacillus xylocopicola</name>
    <dbReference type="NCBI Taxonomy" id="2976676"/>
    <lineage>
        <taxon>Bacteria</taxon>
        <taxon>Bacillati</taxon>
        <taxon>Bacillota</taxon>
        <taxon>Bacilli</taxon>
        <taxon>Lactobacillales</taxon>
        <taxon>Lactobacillaceae</taxon>
        <taxon>Lactobacillus</taxon>
    </lineage>
</organism>
<evidence type="ECO:0000313" key="2">
    <source>
        <dbReference type="Proteomes" id="UP001321741"/>
    </source>
</evidence>
<protein>
    <submittedName>
        <fullName evidence="1">Uncharacterized protein</fullName>
    </submittedName>
</protein>
<dbReference type="Proteomes" id="UP001321741">
    <property type="component" value="Chromosome"/>
</dbReference>
<evidence type="ECO:0000313" key="1">
    <source>
        <dbReference type="EMBL" id="BDR60911.1"/>
    </source>
</evidence>
<reference evidence="1 2" key="1">
    <citation type="journal article" date="2023" name="Microbiol. Spectr.">
        <title>Symbiosis of Carpenter Bees with Uncharacterized Lactic Acid Bacteria Showing NAD Auxotrophy.</title>
        <authorList>
            <person name="Kawasaki S."/>
            <person name="Ozawa K."/>
            <person name="Mori T."/>
            <person name="Yamamoto A."/>
            <person name="Ito M."/>
            <person name="Ohkuma M."/>
            <person name="Sakamoto M."/>
            <person name="Matsutani M."/>
        </authorList>
    </citation>
    <scope>NUCLEOTIDE SEQUENCE [LARGE SCALE GENOMIC DNA]</scope>
    <source>
        <strain evidence="1 2">Kim32-2</strain>
    </source>
</reference>
<name>A0ABM8BHY8_9LACO</name>